<feature type="coiled-coil region" evidence="1">
    <location>
        <begin position="474"/>
        <end position="519"/>
    </location>
</feature>
<reference evidence="2" key="1">
    <citation type="submission" date="2015-07" db="EMBL/GenBank/DDBJ databases">
        <title>Adaptation to a free-living lifestyle via gene acquisitions in the diplomonad Trepomonas sp. PC1.</title>
        <authorList>
            <person name="Xu F."/>
            <person name="Jerlstrom-Hultqvist J."/>
            <person name="Kolisko M."/>
            <person name="Simpson A.G.B."/>
            <person name="Roger A.J."/>
            <person name="Svard S.G."/>
            <person name="Andersson J.O."/>
        </authorList>
    </citation>
    <scope>NUCLEOTIDE SEQUENCE</scope>
    <source>
        <strain evidence="2">PC1</strain>
    </source>
</reference>
<proteinExistence type="predicted"/>
<organism evidence="2">
    <name type="scientific">Trepomonas sp. PC1</name>
    <dbReference type="NCBI Taxonomy" id="1076344"/>
    <lineage>
        <taxon>Eukaryota</taxon>
        <taxon>Metamonada</taxon>
        <taxon>Diplomonadida</taxon>
        <taxon>Hexamitidae</taxon>
        <taxon>Hexamitinae</taxon>
        <taxon>Trepomonas</taxon>
    </lineage>
</organism>
<keyword evidence="1" id="KW-0175">Coiled coil</keyword>
<evidence type="ECO:0000313" key="2">
    <source>
        <dbReference type="EMBL" id="JAP90099.1"/>
    </source>
</evidence>
<evidence type="ECO:0000256" key="1">
    <source>
        <dbReference type="SAM" id="Coils"/>
    </source>
</evidence>
<protein>
    <submittedName>
        <fullName evidence="2">Uncharacterized protein</fullName>
    </submittedName>
</protein>
<name>A0A146K3K0_9EUKA</name>
<gene>
    <name evidence="2" type="ORF">TPC1_30406</name>
</gene>
<sequence length="528" mass="61359">MDGAYELELQRNLLPVINSQQYYNMTIDSYANLYCFDQASQELIVHQLIGKPSQQSLPYCSPNKVFFVDISKNIQVVLINGFKEQQKLDIRLFSKYRSFVIVNNFIFYIDPNRLLIQMNIDTQEQHSTYFQDCIEITSFANYIALSISKACTILLKVDNGQIELLKTFDEKYCFSGGNLIQELTKNMAYIDVLEESLTIKTGSKTEKLFFTFFGPTHYKNIITQQQIEYQIDYLKQNQSQLQFQFANNKQIEEIKKLNEMVLIEEINGRPYKATIKNLALGIQKGYWLYVLSYPKEFLQKNREPIEECVGQIDNSFASLPQYSAEVIIDVIGQFCTTLELKQKCITACKTKTGDKRLEQLMNDFFISLVAENEESFILEHRNMFRRNINILLASLPKCASEAIFQQILEILTEDDDISLGQKEQFLMACKINSAICKDGLKPLIKELKQQIKDEKLFVELGNLQTGMQLIMQEVGQIGQRVQQLEQTTQEMKNQVDGIKKKQTVNAHELKQRLDQHQKIWDYLQDITE</sequence>
<dbReference type="EMBL" id="GDID01006507">
    <property type="protein sequence ID" value="JAP90099.1"/>
    <property type="molecule type" value="Transcribed_RNA"/>
</dbReference>
<accession>A0A146K3K0</accession>
<dbReference type="AlphaFoldDB" id="A0A146K3K0"/>